<proteinExistence type="predicted"/>
<organism evidence="2 3">
    <name type="scientific">Mycena chlorophos</name>
    <name type="common">Agaric fungus</name>
    <name type="synonym">Agaricus chlorophos</name>
    <dbReference type="NCBI Taxonomy" id="658473"/>
    <lineage>
        <taxon>Eukaryota</taxon>
        <taxon>Fungi</taxon>
        <taxon>Dikarya</taxon>
        <taxon>Basidiomycota</taxon>
        <taxon>Agaricomycotina</taxon>
        <taxon>Agaricomycetes</taxon>
        <taxon>Agaricomycetidae</taxon>
        <taxon>Agaricales</taxon>
        <taxon>Marasmiineae</taxon>
        <taxon>Mycenaceae</taxon>
        <taxon>Mycena</taxon>
    </lineage>
</organism>
<dbReference type="EMBL" id="DF837997">
    <property type="protein sequence ID" value="GAT42478.1"/>
    <property type="molecule type" value="Genomic_DNA"/>
</dbReference>
<evidence type="ECO:0000313" key="2">
    <source>
        <dbReference type="EMBL" id="GAT42478.1"/>
    </source>
</evidence>
<reference evidence="2" key="1">
    <citation type="submission" date="2014-09" db="EMBL/GenBank/DDBJ databases">
        <title>Genome sequence of the luminous mushroom Mycena chlorophos for searching fungal bioluminescence genes.</title>
        <authorList>
            <person name="Tanaka Y."/>
            <person name="Kasuga D."/>
            <person name="Oba Y."/>
            <person name="Hase S."/>
            <person name="Sato K."/>
            <person name="Oba Y."/>
            <person name="Sakakibara Y."/>
        </authorList>
    </citation>
    <scope>NUCLEOTIDE SEQUENCE</scope>
</reference>
<protein>
    <submittedName>
        <fullName evidence="2">Uncharacterized protein</fullName>
    </submittedName>
</protein>
<feature type="compositionally biased region" description="Low complexity" evidence="1">
    <location>
        <begin position="263"/>
        <end position="275"/>
    </location>
</feature>
<name>A0ABQ0KUC6_MYCCL</name>
<keyword evidence="3" id="KW-1185">Reference proteome</keyword>
<evidence type="ECO:0000256" key="1">
    <source>
        <dbReference type="SAM" id="MobiDB-lite"/>
    </source>
</evidence>
<dbReference type="Proteomes" id="UP000815677">
    <property type="component" value="Unassembled WGS sequence"/>
</dbReference>
<gene>
    <name evidence="2" type="ORF">MCHLO_00191</name>
</gene>
<feature type="compositionally biased region" description="Acidic residues" evidence="1">
    <location>
        <begin position="244"/>
        <end position="255"/>
    </location>
</feature>
<feature type="region of interest" description="Disordered" evidence="1">
    <location>
        <begin position="239"/>
        <end position="275"/>
    </location>
</feature>
<accession>A0ABQ0KUC6</accession>
<evidence type="ECO:0000313" key="3">
    <source>
        <dbReference type="Proteomes" id="UP000815677"/>
    </source>
</evidence>
<sequence>MAEITDPALYMWVVMKAELRRRSEENAQVLTPDCTMTPTQLLAALNRHGKQFLARARYNVDFFHPFQTNGTDGPFTASQEEEEGKFTDAYTCVLSGQIARIRQDKPGVAFNEIALECPDWAPSGWTSTAFVEMWEAQRYALREVYRPIFRSWVDDQLLLVNFGDRLPYPVCLVPSDNGSYEATKPISSSADFPFKIGDTVVVQGHLHRLTVERRMPDEASVSIPGYVVQASKIKVVKARARPEDVEESSDNDEADLMTSTPVSSSKNSAMSSIIV</sequence>